<reference evidence="4 5" key="1">
    <citation type="submission" date="2018-06" db="EMBL/GenBank/DDBJ databases">
        <title>A transcriptomic atlas of mushroom development highlights an independent origin of complex multicellularity.</title>
        <authorList>
            <consortium name="DOE Joint Genome Institute"/>
            <person name="Krizsan K."/>
            <person name="Almasi E."/>
            <person name="Merenyi Z."/>
            <person name="Sahu N."/>
            <person name="Viragh M."/>
            <person name="Koszo T."/>
            <person name="Mondo S."/>
            <person name="Kiss B."/>
            <person name="Balint B."/>
            <person name="Kues U."/>
            <person name="Barry K."/>
            <person name="Hegedus J.C."/>
            <person name="Henrissat B."/>
            <person name="Johnson J."/>
            <person name="Lipzen A."/>
            <person name="Ohm R."/>
            <person name="Nagy I."/>
            <person name="Pangilinan J."/>
            <person name="Yan J."/>
            <person name="Xiong Y."/>
            <person name="Grigoriev I.V."/>
            <person name="Hibbett D.S."/>
            <person name="Nagy L.G."/>
        </authorList>
    </citation>
    <scope>NUCLEOTIDE SEQUENCE [LARGE SCALE GENOMIC DNA]</scope>
    <source>
        <strain evidence="4 5">SZMC22713</strain>
    </source>
</reference>
<dbReference type="Proteomes" id="UP000294933">
    <property type="component" value="Unassembled WGS sequence"/>
</dbReference>
<dbReference type="EMBL" id="ML170217">
    <property type="protein sequence ID" value="TDL17734.1"/>
    <property type="molecule type" value="Genomic_DNA"/>
</dbReference>
<sequence length="600" mass="66193">MSEPPEIASAWLAWFSEALTSRNAKLASKLFLPNGWFRDVLIFDWDNRSLQGHAKIESYFSSALSGANIQNVVLDERAGLTPSYFVVTPDLSGVEAAFKFDTPIAYGRGYIRLLPDHSQPGEWRALAVYMTADNLKGHEEAGNETGVYDGHTLSWTDIKAERRGEVEADPQVVVVGAGQTGVQVAARFKQMGFRTIIIERNKRVGDNWRKRYPTLSLHTPRTHHNLLYAPFPSNWPTFTPRDKVAFWLEQYAEAQDLIVWTSTEILHAPTYDQTTGRWTMDLDKNGTKVTLHPAHIILATGTLGDPFVPQVEGTDKFIGDHLHAVQYAGGARYAGKRVAVIGAGNTSADICQDLCHHGADVTMVQRSDTCVVSAALVAKQLSEIWPEGVPTEISDFKTAAMPLGLLKQLLQAASEQSQAFDKQMHDDLRKSGLRLNYGPENSGQLFLVFQRGGGIDVGAAKLITTGKVKVRSGVEVQRFNEKSINFNDGSELEVDAVIFATGYYNIRPTVRKVFGAEMIDRTSQVWGLDEEGELKGCYRPSGLPGLWFAAGDFFNSRYMSKQLALLIRAIDLGYTNYPNLASIPPGMTSELPSGAEMNGV</sequence>
<dbReference type="SUPFAM" id="SSF51905">
    <property type="entry name" value="FAD/NAD(P)-binding domain"/>
    <property type="match status" value="1"/>
</dbReference>
<proteinExistence type="predicted"/>
<evidence type="ECO:0000256" key="2">
    <source>
        <dbReference type="ARBA" id="ARBA00022827"/>
    </source>
</evidence>
<keyword evidence="3" id="KW-0560">Oxidoreductase</keyword>
<keyword evidence="5" id="KW-1185">Reference proteome</keyword>
<evidence type="ECO:0000313" key="5">
    <source>
        <dbReference type="Proteomes" id="UP000294933"/>
    </source>
</evidence>
<accession>A0A4Y7PQT2</accession>
<dbReference type="PANTHER" id="PTHR43539">
    <property type="entry name" value="FLAVIN-BINDING MONOOXYGENASE-LIKE PROTEIN (AFU_ORTHOLOGUE AFUA_4G09220)"/>
    <property type="match status" value="1"/>
</dbReference>
<dbReference type="Gene3D" id="3.50.50.60">
    <property type="entry name" value="FAD/NAD(P)-binding domain"/>
    <property type="match status" value="2"/>
</dbReference>
<dbReference type="InterPro" id="IPR020946">
    <property type="entry name" value="Flavin_mOase-like"/>
</dbReference>
<keyword evidence="2" id="KW-0274">FAD</keyword>
<dbReference type="GO" id="GO:0050660">
    <property type="term" value="F:flavin adenine dinucleotide binding"/>
    <property type="evidence" value="ECO:0007669"/>
    <property type="project" value="InterPro"/>
</dbReference>
<gene>
    <name evidence="4" type="ORF">BD410DRAFT_816412</name>
</gene>
<keyword evidence="1" id="KW-0285">Flavoprotein</keyword>
<dbReference type="STRING" id="50990.A0A4Y7PQT2"/>
<dbReference type="VEuPathDB" id="FungiDB:BD410DRAFT_816412"/>
<protein>
    <submittedName>
        <fullName evidence="4">FAD/NAD-binding domain-containing protein</fullName>
    </submittedName>
</protein>
<dbReference type="GO" id="GO:0004499">
    <property type="term" value="F:N,N-dimethylaniline monooxygenase activity"/>
    <property type="evidence" value="ECO:0007669"/>
    <property type="project" value="InterPro"/>
</dbReference>
<dbReference type="InterPro" id="IPR036188">
    <property type="entry name" value="FAD/NAD-bd_sf"/>
</dbReference>
<dbReference type="PANTHER" id="PTHR43539:SF68">
    <property type="entry name" value="FLAVIN-BINDING MONOOXYGENASE-LIKE PROTEIN (AFU_ORTHOLOGUE AFUA_4G09220)"/>
    <property type="match status" value="1"/>
</dbReference>
<dbReference type="PRINTS" id="PR00411">
    <property type="entry name" value="PNDRDTASEI"/>
</dbReference>
<dbReference type="Pfam" id="PF00743">
    <property type="entry name" value="FMO-like"/>
    <property type="match status" value="1"/>
</dbReference>
<evidence type="ECO:0000256" key="1">
    <source>
        <dbReference type="ARBA" id="ARBA00022630"/>
    </source>
</evidence>
<dbReference type="GO" id="GO:0050661">
    <property type="term" value="F:NADP binding"/>
    <property type="evidence" value="ECO:0007669"/>
    <property type="project" value="InterPro"/>
</dbReference>
<evidence type="ECO:0000313" key="4">
    <source>
        <dbReference type="EMBL" id="TDL17734.1"/>
    </source>
</evidence>
<evidence type="ECO:0000256" key="3">
    <source>
        <dbReference type="ARBA" id="ARBA00023002"/>
    </source>
</evidence>
<name>A0A4Y7PQT2_9AGAM</name>
<dbReference type="AlphaFoldDB" id="A0A4Y7PQT2"/>
<dbReference type="InterPro" id="IPR050982">
    <property type="entry name" value="Auxin_biosynth/cation_transpt"/>
</dbReference>
<dbReference type="OrthoDB" id="74360at2759"/>
<organism evidence="4 5">
    <name type="scientific">Rickenella mellea</name>
    <dbReference type="NCBI Taxonomy" id="50990"/>
    <lineage>
        <taxon>Eukaryota</taxon>
        <taxon>Fungi</taxon>
        <taxon>Dikarya</taxon>
        <taxon>Basidiomycota</taxon>
        <taxon>Agaricomycotina</taxon>
        <taxon>Agaricomycetes</taxon>
        <taxon>Hymenochaetales</taxon>
        <taxon>Rickenellaceae</taxon>
        <taxon>Rickenella</taxon>
    </lineage>
</organism>